<feature type="transmembrane region" description="Helical" evidence="1">
    <location>
        <begin position="12"/>
        <end position="36"/>
    </location>
</feature>
<name>A0A1E3A573_9FIRM</name>
<dbReference type="InterPro" id="IPR007163">
    <property type="entry name" value="VCA0040-like"/>
</dbReference>
<keyword evidence="1" id="KW-1133">Transmembrane helix</keyword>
<dbReference type="PATRIC" id="fig|1432052.4.peg.5208"/>
<dbReference type="Pfam" id="PF04018">
    <property type="entry name" value="VCA0040-like"/>
    <property type="match status" value="1"/>
</dbReference>
<dbReference type="RefSeq" id="WP_044967101.1">
    <property type="nucleotide sequence ID" value="NZ_BAABXS010000001.1"/>
</dbReference>
<reference evidence="2 3" key="1">
    <citation type="submission" date="2016-07" db="EMBL/GenBank/DDBJ databases">
        <title>Characterization of isolates of Eisenbergiella tayi derived from blood cultures, using whole genome sequencing.</title>
        <authorList>
            <person name="Burdz T."/>
            <person name="Wiebe D."/>
            <person name="Huynh C."/>
            <person name="Bernard K."/>
        </authorList>
    </citation>
    <scope>NUCLEOTIDE SEQUENCE [LARGE SCALE GENOMIC DNA]</scope>
    <source>
        <strain evidence="2 3">NML 110608</strain>
    </source>
</reference>
<evidence type="ECO:0000313" key="3">
    <source>
        <dbReference type="Proteomes" id="UP000094067"/>
    </source>
</evidence>
<evidence type="ECO:0008006" key="4">
    <source>
        <dbReference type="Google" id="ProtNLM"/>
    </source>
</evidence>
<organism evidence="2 3">
    <name type="scientific">Eisenbergiella tayi</name>
    <dbReference type="NCBI Taxonomy" id="1432052"/>
    <lineage>
        <taxon>Bacteria</taxon>
        <taxon>Bacillati</taxon>
        <taxon>Bacillota</taxon>
        <taxon>Clostridia</taxon>
        <taxon>Lachnospirales</taxon>
        <taxon>Lachnospiraceae</taxon>
        <taxon>Eisenbergiella</taxon>
    </lineage>
</organism>
<keyword evidence="1" id="KW-0812">Transmembrane</keyword>
<keyword evidence="1" id="KW-0472">Membrane</keyword>
<feature type="transmembrane region" description="Helical" evidence="1">
    <location>
        <begin position="87"/>
        <end position="105"/>
    </location>
</feature>
<dbReference type="PANTHER" id="PTHR37308:SF1">
    <property type="entry name" value="POLYPRENYL-PHOSPHATE TRANSPORTER"/>
    <property type="match status" value="1"/>
</dbReference>
<accession>A0A1E3A573</accession>
<dbReference type="AlphaFoldDB" id="A0A1E3A573"/>
<protein>
    <recommendedName>
        <fullName evidence="4">DUF368 domain-containing protein</fullName>
    </recommendedName>
</protein>
<dbReference type="PANTHER" id="PTHR37308">
    <property type="entry name" value="INTEGRAL MEMBRANE PROTEIN"/>
    <property type="match status" value="1"/>
</dbReference>
<dbReference type="Proteomes" id="UP000094067">
    <property type="component" value="Unassembled WGS sequence"/>
</dbReference>
<evidence type="ECO:0000313" key="2">
    <source>
        <dbReference type="EMBL" id="ODM03890.1"/>
    </source>
</evidence>
<feature type="transmembrane region" description="Helical" evidence="1">
    <location>
        <begin position="250"/>
        <end position="268"/>
    </location>
</feature>
<feature type="transmembrane region" description="Helical" evidence="1">
    <location>
        <begin position="117"/>
        <end position="135"/>
    </location>
</feature>
<comment type="caution">
    <text evidence="2">The sequence shown here is derived from an EMBL/GenBank/DDBJ whole genome shotgun (WGS) entry which is preliminary data.</text>
</comment>
<feature type="transmembrane region" description="Helical" evidence="1">
    <location>
        <begin position="147"/>
        <end position="175"/>
    </location>
</feature>
<proteinExistence type="predicted"/>
<dbReference type="EMBL" id="MCGH01000003">
    <property type="protein sequence ID" value="ODM03890.1"/>
    <property type="molecule type" value="Genomic_DNA"/>
</dbReference>
<evidence type="ECO:0000256" key="1">
    <source>
        <dbReference type="SAM" id="Phobius"/>
    </source>
</evidence>
<feature type="transmembrane region" description="Helical" evidence="1">
    <location>
        <begin position="195"/>
        <end position="214"/>
    </location>
</feature>
<sequence>MQEKKDSSISVILKGICVGGTMLVPGCSGGSMAMILGVYDRLVSSVSSFMKHKKESLFFLTLFCLGGGLGMILFARPMLSLMERFEMPMLYFFIGAIAGSVPMILKKASWEKGGLGKLLFFLAGAAAVGLFALLPPDTFQADMSAGLTSYLLLILAGVIAAIALVLPGISVSYMLLLMGMYDTVMRAITEMYLPYLIPIGLGLALGVVATTKLLEKAMEKFPGPSYLCILGFMAASMAQVFPGLPSGGEWLVCPLMLAAGFLLIRFLAEGEIRRSLQTVSR</sequence>
<feature type="transmembrane region" description="Helical" evidence="1">
    <location>
        <begin position="56"/>
        <end position="75"/>
    </location>
</feature>
<gene>
    <name evidence="2" type="ORF">BEI61_04693</name>
</gene>